<keyword evidence="2" id="KW-1185">Reference proteome</keyword>
<gene>
    <name evidence="1" type="ORF">AQUCO_01000662v1</name>
</gene>
<dbReference type="InParanoid" id="A0A2G5EB27"/>
<name>A0A2G5EB27_AQUCA</name>
<protein>
    <submittedName>
        <fullName evidence="1">Uncharacterized protein</fullName>
    </submittedName>
</protein>
<organism evidence="1 2">
    <name type="scientific">Aquilegia coerulea</name>
    <name type="common">Rocky mountain columbine</name>
    <dbReference type="NCBI Taxonomy" id="218851"/>
    <lineage>
        <taxon>Eukaryota</taxon>
        <taxon>Viridiplantae</taxon>
        <taxon>Streptophyta</taxon>
        <taxon>Embryophyta</taxon>
        <taxon>Tracheophyta</taxon>
        <taxon>Spermatophyta</taxon>
        <taxon>Magnoliopsida</taxon>
        <taxon>Ranunculales</taxon>
        <taxon>Ranunculaceae</taxon>
        <taxon>Thalictroideae</taxon>
        <taxon>Aquilegia</taxon>
    </lineage>
</organism>
<dbReference type="Proteomes" id="UP000230069">
    <property type="component" value="Unassembled WGS sequence"/>
</dbReference>
<dbReference type="OrthoDB" id="10258297at2759"/>
<evidence type="ECO:0000313" key="2">
    <source>
        <dbReference type="Proteomes" id="UP000230069"/>
    </source>
</evidence>
<dbReference type="EMBL" id="KZ305027">
    <property type="protein sequence ID" value="PIA52952.1"/>
    <property type="molecule type" value="Genomic_DNA"/>
</dbReference>
<proteinExistence type="predicted"/>
<reference evidence="1 2" key="1">
    <citation type="submission" date="2017-09" db="EMBL/GenBank/DDBJ databases">
        <title>WGS assembly of Aquilegia coerulea Goldsmith.</title>
        <authorList>
            <person name="Hodges S."/>
            <person name="Kramer E."/>
            <person name="Nordborg M."/>
            <person name="Tomkins J."/>
            <person name="Borevitz J."/>
            <person name="Derieg N."/>
            <person name="Yan J."/>
            <person name="Mihaltcheva S."/>
            <person name="Hayes R.D."/>
            <person name="Rokhsar D."/>
        </authorList>
    </citation>
    <scope>NUCLEOTIDE SEQUENCE [LARGE SCALE GENOMIC DNA]</scope>
    <source>
        <strain evidence="2">cv. Goldsmith</strain>
    </source>
</reference>
<sequence length="72" mass="8769">MFLKFFPLRLMFLLVLFFFFWKSYQGISRYSAQKLSHFNSRFLFLLVLLSDFPKDLDELKLTLQTKFCCLII</sequence>
<evidence type="ECO:0000313" key="1">
    <source>
        <dbReference type="EMBL" id="PIA52952.1"/>
    </source>
</evidence>
<dbReference type="AlphaFoldDB" id="A0A2G5EB27"/>
<accession>A0A2G5EB27</accession>